<protein>
    <submittedName>
        <fullName evidence="1">Uncharacterized protein</fullName>
    </submittedName>
</protein>
<accession>A0AAV4BDD0</accession>
<dbReference type="AlphaFoldDB" id="A0AAV4BDD0"/>
<evidence type="ECO:0000313" key="1">
    <source>
        <dbReference type="EMBL" id="GFO17193.1"/>
    </source>
</evidence>
<dbReference type="Proteomes" id="UP000735302">
    <property type="component" value="Unassembled WGS sequence"/>
</dbReference>
<dbReference type="EMBL" id="BLXT01004727">
    <property type="protein sequence ID" value="GFO17193.1"/>
    <property type="molecule type" value="Genomic_DNA"/>
</dbReference>
<reference evidence="1 2" key="1">
    <citation type="journal article" date="2021" name="Elife">
        <title>Chloroplast acquisition without the gene transfer in kleptoplastic sea slugs, Plakobranchus ocellatus.</title>
        <authorList>
            <person name="Maeda T."/>
            <person name="Takahashi S."/>
            <person name="Yoshida T."/>
            <person name="Shimamura S."/>
            <person name="Takaki Y."/>
            <person name="Nagai Y."/>
            <person name="Toyoda A."/>
            <person name="Suzuki Y."/>
            <person name="Arimoto A."/>
            <person name="Ishii H."/>
            <person name="Satoh N."/>
            <person name="Nishiyama T."/>
            <person name="Hasebe M."/>
            <person name="Maruyama T."/>
            <person name="Minagawa J."/>
            <person name="Obokata J."/>
            <person name="Shigenobu S."/>
        </authorList>
    </citation>
    <scope>NUCLEOTIDE SEQUENCE [LARGE SCALE GENOMIC DNA]</scope>
</reference>
<keyword evidence="2" id="KW-1185">Reference proteome</keyword>
<name>A0AAV4BDD0_9GAST</name>
<comment type="caution">
    <text evidence="1">The sequence shown here is derived from an EMBL/GenBank/DDBJ whole genome shotgun (WGS) entry which is preliminary data.</text>
</comment>
<gene>
    <name evidence="1" type="ORF">PoB_004369800</name>
</gene>
<sequence>MTEKILTMTARCSKKPLIAVLTKPPAVVEAIHDPLIAVDMSGAWNPLSALDNLRSPLCTQKSFSDTDLVAADMTSYNDPVRDITSPTMKGSVATLTAHCKANAPKAKKIQRSDSVHST</sequence>
<proteinExistence type="predicted"/>
<organism evidence="1 2">
    <name type="scientific">Plakobranchus ocellatus</name>
    <dbReference type="NCBI Taxonomy" id="259542"/>
    <lineage>
        <taxon>Eukaryota</taxon>
        <taxon>Metazoa</taxon>
        <taxon>Spiralia</taxon>
        <taxon>Lophotrochozoa</taxon>
        <taxon>Mollusca</taxon>
        <taxon>Gastropoda</taxon>
        <taxon>Heterobranchia</taxon>
        <taxon>Euthyneura</taxon>
        <taxon>Panpulmonata</taxon>
        <taxon>Sacoglossa</taxon>
        <taxon>Placobranchoidea</taxon>
        <taxon>Plakobranchidae</taxon>
        <taxon>Plakobranchus</taxon>
    </lineage>
</organism>
<evidence type="ECO:0000313" key="2">
    <source>
        <dbReference type="Proteomes" id="UP000735302"/>
    </source>
</evidence>